<evidence type="ECO:0000259" key="1">
    <source>
        <dbReference type="Pfam" id="PF00857"/>
    </source>
</evidence>
<dbReference type="InterPro" id="IPR000868">
    <property type="entry name" value="Isochorismatase-like_dom"/>
</dbReference>
<dbReference type="Proteomes" id="UP000377798">
    <property type="component" value="Unassembled WGS sequence"/>
</dbReference>
<dbReference type="AlphaFoldDB" id="A0A8H2M440"/>
<proteinExistence type="predicted"/>
<evidence type="ECO:0000313" key="3">
    <source>
        <dbReference type="Proteomes" id="UP000377798"/>
    </source>
</evidence>
<dbReference type="SUPFAM" id="SSF52499">
    <property type="entry name" value="Isochorismatase-like hydrolases"/>
    <property type="match status" value="1"/>
</dbReference>
<dbReference type="PANTHER" id="PTHR14119:SF3">
    <property type="entry name" value="ISOCHORISMATASE DOMAIN-CONTAINING PROTEIN 2"/>
    <property type="match status" value="1"/>
</dbReference>
<dbReference type="EMBL" id="CAACYI010000001">
    <property type="protein sequence ID" value="VFB16164.1"/>
    <property type="molecule type" value="Genomic_DNA"/>
</dbReference>
<dbReference type="Pfam" id="PF00857">
    <property type="entry name" value="Isochorismatase"/>
    <property type="match status" value="1"/>
</dbReference>
<gene>
    <name evidence="2" type="primary">ycaC</name>
    <name evidence="2" type="ORF">NCTC13150_00681</name>
</gene>
<protein>
    <submittedName>
        <fullName evidence="2">Putative hydrolase</fullName>
    </submittedName>
</protein>
<organism evidence="2 3">
    <name type="scientific">Urinicoccus massiliensis</name>
    <dbReference type="NCBI Taxonomy" id="1723382"/>
    <lineage>
        <taxon>Bacteria</taxon>
        <taxon>Bacillati</taxon>
        <taxon>Bacillota</taxon>
        <taxon>Tissierellia</taxon>
        <taxon>Tissierellales</taxon>
        <taxon>Peptoniphilaceae</taxon>
        <taxon>Urinicoccus</taxon>
    </lineage>
</organism>
<evidence type="ECO:0000313" key="2">
    <source>
        <dbReference type="EMBL" id="VFB16164.1"/>
    </source>
</evidence>
<name>A0A8H2M440_9FIRM</name>
<dbReference type="Gene3D" id="3.40.50.850">
    <property type="entry name" value="Isochorismatase-like"/>
    <property type="match status" value="1"/>
</dbReference>
<reference evidence="2 3" key="1">
    <citation type="submission" date="2019-02" db="EMBL/GenBank/DDBJ databases">
        <authorList>
            <consortium name="Pathogen Informatics"/>
        </authorList>
    </citation>
    <scope>NUCLEOTIDE SEQUENCE [LARGE SCALE GENOMIC DNA]</scope>
    <source>
        <strain evidence="2 3">3012STDY7089603</strain>
    </source>
</reference>
<sequence>MNNRWKLKREDCLLLAIDFQDRLIQGMYDAEELIKQNQILLQGCGIYKVPVLFTTQYKKGLGDLSESLGQYAKDAKSIDKNGFSVWTQAEVQEELKRQGKKQIIVTGMESHICVLASVRDLIDAGYEVFLPRDCVSSRNPMRYTNGLDQMREYGAVISNTESILFEIARVSGTPEFKEMQKLIK</sequence>
<dbReference type="PANTHER" id="PTHR14119">
    <property type="entry name" value="HYDROLASE"/>
    <property type="match status" value="1"/>
</dbReference>
<feature type="domain" description="Isochorismatase-like" evidence="1">
    <location>
        <begin position="13"/>
        <end position="161"/>
    </location>
</feature>
<dbReference type="InterPro" id="IPR036380">
    <property type="entry name" value="Isochorismatase-like_sf"/>
</dbReference>
<dbReference type="GO" id="GO:0016787">
    <property type="term" value="F:hydrolase activity"/>
    <property type="evidence" value="ECO:0007669"/>
    <property type="project" value="UniProtKB-KW"/>
</dbReference>
<keyword evidence="3" id="KW-1185">Reference proteome</keyword>
<accession>A0A8H2M440</accession>
<keyword evidence="2" id="KW-0378">Hydrolase</keyword>
<comment type="caution">
    <text evidence="2">The sequence shown here is derived from an EMBL/GenBank/DDBJ whole genome shotgun (WGS) entry which is preliminary data.</text>
</comment>
<dbReference type="RefSeq" id="WP_131748686.1">
    <property type="nucleotide sequence ID" value="NZ_CAACYI010000001.1"/>
</dbReference>
<dbReference type="InterPro" id="IPR050993">
    <property type="entry name" value="Isochorismatase_domain"/>
</dbReference>